<name>A0A941W542_9BACT</name>
<protein>
    <recommendedName>
        <fullName evidence="4">Cell division protein FtsL</fullName>
    </recommendedName>
</protein>
<dbReference type="AlphaFoldDB" id="A0A941W542"/>
<comment type="caution">
    <text evidence="2">The sequence shown here is derived from an EMBL/GenBank/DDBJ whole genome shotgun (WGS) entry which is preliminary data.</text>
</comment>
<keyword evidence="1" id="KW-0175">Coiled coil</keyword>
<sequence length="103" mass="11876">MKVCRYGCILVVLLIMAIFTMSEGSRIIKIGYDVTKMENELARLSEESKKLRFKSDKLKRQEMISLKVKDMKLDLVVQEEESIAVVKKSRKDLNKKLPGKIEA</sequence>
<proteinExistence type="predicted"/>
<dbReference type="Proteomes" id="UP000722750">
    <property type="component" value="Unassembled WGS sequence"/>
</dbReference>
<dbReference type="EMBL" id="JAANXD010000051">
    <property type="protein sequence ID" value="MBS1258175.1"/>
    <property type="molecule type" value="Genomic_DNA"/>
</dbReference>
<feature type="coiled-coil region" evidence="1">
    <location>
        <begin position="34"/>
        <end position="61"/>
    </location>
</feature>
<accession>A0A941W542</accession>
<reference evidence="2" key="1">
    <citation type="journal article" date="2021" name="ISME J.">
        <title>Fine-scale metabolic discontinuity in a stratified prokaryote microbiome of a Red Sea deep halocline.</title>
        <authorList>
            <person name="Michoud G."/>
            <person name="Ngugi D.K."/>
            <person name="Barozzi A."/>
            <person name="Merlino G."/>
            <person name="Calleja M.L."/>
            <person name="Delgado-Huertas A."/>
            <person name="Moran X.A.G."/>
            <person name="Daffonchio D."/>
        </authorList>
    </citation>
    <scope>NUCLEOTIDE SEQUENCE</scope>
    <source>
        <strain evidence="2">SuakinDeep_MAG55_1</strain>
    </source>
</reference>
<evidence type="ECO:0000256" key="1">
    <source>
        <dbReference type="SAM" id="Coils"/>
    </source>
</evidence>
<evidence type="ECO:0000313" key="3">
    <source>
        <dbReference type="Proteomes" id="UP000722750"/>
    </source>
</evidence>
<organism evidence="2 3">
    <name type="scientific">Candidatus Scalindua arabica</name>
    <dbReference type="NCBI Taxonomy" id="1127984"/>
    <lineage>
        <taxon>Bacteria</taxon>
        <taxon>Pseudomonadati</taxon>
        <taxon>Planctomycetota</taxon>
        <taxon>Candidatus Brocadiia</taxon>
        <taxon>Candidatus Brocadiales</taxon>
        <taxon>Candidatus Scalinduaceae</taxon>
        <taxon>Candidatus Scalindua</taxon>
    </lineage>
</organism>
<gene>
    <name evidence="2" type="ORF">MAG551_01228</name>
</gene>
<evidence type="ECO:0000313" key="2">
    <source>
        <dbReference type="EMBL" id="MBS1258175.1"/>
    </source>
</evidence>
<evidence type="ECO:0008006" key="4">
    <source>
        <dbReference type="Google" id="ProtNLM"/>
    </source>
</evidence>